<sequence length="169" mass="19032">MQKLPVIASTNLLDSQDFYVCESQVPGMNGHYVLQAPDVVQSDPNTPVFFREDNDANPVINLPATDFRLFRHNGFWMIADVDPWPPVTHFRCDPTKSHLVGTDVSRVCTMGQSTPPLMGYSAADPRNAVTRLNLHRHACQKQQQQQLRRMDVDGAKSLNNSFSAHKDEL</sequence>
<dbReference type="OrthoDB" id="67735at2759"/>
<reference evidence="1" key="1">
    <citation type="submission" date="2021-02" db="EMBL/GenBank/DDBJ databases">
        <authorList>
            <person name="Palmer J.M."/>
        </authorList>
    </citation>
    <scope>NUCLEOTIDE SEQUENCE</scope>
    <source>
        <strain evidence="1">SCRP23</strain>
    </source>
</reference>
<dbReference type="Proteomes" id="UP000693981">
    <property type="component" value="Unassembled WGS sequence"/>
</dbReference>
<name>A0A8T1X5X0_9STRA</name>
<evidence type="ECO:0000313" key="2">
    <source>
        <dbReference type="Proteomes" id="UP000693981"/>
    </source>
</evidence>
<comment type="caution">
    <text evidence="1">The sequence shown here is derived from an EMBL/GenBank/DDBJ whole genome shotgun (WGS) entry which is preliminary data.</text>
</comment>
<dbReference type="EMBL" id="JAGDFL010000046">
    <property type="protein sequence ID" value="KAG7399758.1"/>
    <property type="molecule type" value="Genomic_DNA"/>
</dbReference>
<keyword evidence="2" id="KW-1185">Reference proteome</keyword>
<evidence type="ECO:0000313" key="1">
    <source>
        <dbReference type="EMBL" id="KAG7399758.1"/>
    </source>
</evidence>
<proteinExistence type="predicted"/>
<gene>
    <name evidence="1" type="ORF">PHYBOEH_008092</name>
</gene>
<protein>
    <submittedName>
        <fullName evidence="1">Uncharacterized protein</fullName>
    </submittedName>
</protein>
<accession>A0A8T1X5X0</accession>
<dbReference type="AlphaFoldDB" id="A0A8T1X5X0"/>
<organism evidence="1 2">
    <name type="scientific">Phytophthora boehmeriae</name>
    <dbReference type="NCBI Taxonomy" id="109152"/>
    <lineage>
        <taxon>Eukaryota</taxon>
        <taxon>Sar</taxon>
        <taxon>Stramenopiles</taxon>
        <taxon>Oomycota</taxon>
        <taxon>Peronosporomycetes</taxon>
        <taxon>Peronosporales</taxon>
        <taxon>Peronosporaceae</taxon>
        <taxon>Phytophthora</taxon>
    </lineage>
</organism>